<dbReference type="EMBL" id="JADCKQ010000002">
    <property type="protein sequence ID" value="MBI1492528.1"/>
    <property type="molecule type" value="Genomic_DNA"/>
</dbReference>
<organism evidence="2 3">
    <name type="scientific">Halocynthiibacter styelae</name>
    <dbReference type="NCBI Taxonomy" id="2761955"/>
    <lineage>
        <taxon>Bacteria</taxon>
        <taxon>Pseudomonadati</taxon>
        <taxon>Pseudomonadota</taxon>
        <taxon>Alphaproteobacteria</taxon>
        <taxon>Rhodobacterales</taxon>
        <taxon>Paracoccaceae</taxon>
        <taxon>Halocynthiibacter</taxon>
    </lineage>
</organism>
<evidence type="ECO:0000256" key="1">
    <source>
        <dbReference type="SAM" id="SignalP"/>
    </source>
</evidence>
<dbReference type="AlphaFoldDB" id="A0A8J7IUC8"/>
<keyword evidence="3" id="KW-1185">Reference proteome</keyword>
<gene>
    <name evidence="2" type="ORF">H1D41_02640</name>
</gene>
<dbReference type="Pfam" id="PF11319">
    <property type="entry name" value="VasI"/>
    <property type="match status" value="1"/>
</dbReference>
<protein>
    <recommendedName>
        <fullName evidence="4">Type VI secretion system-associated protein TagO</fullName>
    </recommendedName>
</protein>
<comment type="caution">
    <text evidence="2">The sequence shown here is derived from an EMBL/GenBank/DDBJ whole genome shotgun (WGS) entry which is preliminary data.</text>
</comment>
<dbReference type="InterPro" id="IPR017738">
    <property type="entry name" value="T6SS-assoc_VCA0118"/>
</dbReference>
<evidence type="ECO:0000313" key="2">
    <source>
        <dbReference type="EMBL" id="MBI1492528.1"/>
    </source>
</evidence>
<reference evidence="2" key="1">
    <citation type="submission" date="2020-10" db="EMBL/GenBank/DDBJ databases">
        <title>Paenihalocynthiibacter styelae gen. nov., sp. nov., isolated from stalked sea squirt Styela clava.</title>
        <authorList>
            <person name="Kim Y.-O."/>
            <person name="Yoon J.-H."/>
        </authorList>
    </citation>
    <scope>NUCLEOTIDE SEQUENCE</scope>
    <source>
        <strain evidence="2">MYP1-1</strain>
    </source>
</reference>
<feature type="signal peptide" evidence="1">
    <location>
        <begin position="1"/>
        <end position="18"/>
    </location>
</feature>
<sequence>MRNLILAFTLALAQPLAAEVAVCLPIENELDRLACYDREAGRDTQIEVTSSLESNWTVRTDVSDFDDTTSVFMSVYSEDPVRCDSYRAPENIRLILRCMENTTALLLQTQSCHLTSGHGDYGNVEYRVDSASARSREFTESTNSRSLGLWSGRTAIPFIKGLLENEKLLVRFTPFNHSPVTAEFNISGLDAAIAPLREACRW</sequence>
<name>A0A8J7IUC8_9RHOB</name>
<dbReference type="RefSeq" id="WP_228847452.1">
    <property type="nucleotide sequence ID" value="NZ_JADCKQ010000002.1"/>
</dbReference>
<accession>A0A8J7IUC8</accession>
<dbReference type="Proteomes" id="UP000640583">
    <property type="component" value="Unassembled WGS sequence"/>
</dbReference>
<feature type="chain" id="PRO_5035328547" description="Type VI secretion system-associated protein TagO" evidence="1">
    <location>
        <begin position="19"/>
        <end position="202"/>
    </location>
</feature>
<evidence type="ECO:0000313" key="3">
    <source>
        <dbReference type="Proteomes" id="UP000640583"/>
    </source>
</evidence>
<proteinExistence type="predicted"/>
<keyword evidence="1" id="KW-0732">Signal</keyword>
<evidence type="ECO:0008006" key="4">
    <source>
        <dbReference type="Google" id="ProtNLM"/>
    </source>
</evidence>